<dbReference type="SUPFAM" id="SSF53850">
    <property type="entry name" value="Periplasmic binding protein-like II"/>
    <property type="match status" value="1"/>
</dbReference>
<dbReference type="EMBL" id="CP032101">
    <property type="protein sequence ID" value="AXX87899.1"/>
    <property type="molecule type" value="Genomic_DNA"/>
</dbReference>
<dbReference type="EMBL" id="NXAO01000028">
    <property type="protein sequence ID" value="PHO15396.1"/>
    <property type="molecule type" value="Genomic_DNA"/>
</dbReference>
<dbReference type="PANTHER" id="PTHR30024">
    <property type="entry name" value="ALIPHATIC SULFONATES-BINDING PROTEIN-RELATED"/>
    <property type="match status" value="1"/>
</dbReference>
<evidence type="ECO:0000313" key="1">
    <source>
        <dbReference type="EMBL" id="AXX87899.1"/>
    </source>
</evidence>
<evidence type="ECO:0000313" key="4">
    <source>
        <dbReference type="Proteomes" id="UP000264693"/>
    </source>
</evidence>
<dbReference type="RefSeq" id="WP_099311024.1">
    <property type="nucleotide sequence ID" value="NZ_CP032101.1"/>
</dbReference>
<dbReference type="Proteomes" id="UP000264693">
    <property type="component" value="Chromosome"/>
</dbReference>
<evidence type="ECO:0000313" key="3">
    <source>
        <dbReference type="Proteomes" id="UP000224740"/>
    </source>
</evidence>
<keyword evidence="3" id="KW-1185">Reference proteome</keyword>
<sequence>MYLKIFVLLIISFQISLSKENRLIIAGPIATVSHPFFHIIKTNALNDVTNNLEFKLWKNPDELRSLILNNNVDIIAIPTNVAANLYNKKQDIKLLGVSIWGILGLISRDNNLKTLKDFKNKEIVVPFRQDMPDIVLKQLIKKQGMDIHKDFKIRYASSPIDAMQMLILRQVDHALLAEPAISIALRKTKSFPLKLVAPDLYRSVNLQEEWGKTFNTKEQVPQAGIAILGKLSNNKYLIKRFEQEYIKSLNWYKNNPKKASKLTVANLKMLEEKGLTDSIKYVDIEYKKAIDSKDDIEEFFKILMQSNPKLIGSKLPDSNFYYKD</sequence>
<evidence type="ECO:0000313" key="2">
    <source>
        <dbReference type="EMBL" id="PHO15396.1"/>
    </source>
</evidence>
<dbReference type="AlphaFoldDB" id="A0A347TMS1"/>
<dbReference type="Proteomes" id="UP000224740">
    <property type="component" value="Unassembled WGS sequence"/>
</dbReference>
<protein>
    <submittedName>
        <fullName evidence="2">ABC transporter substrate-binding protein</fullName>
    </submittedName>
    <submittedName>
        <fullName evidence="1">Nitrate/sulfonate/bicarbonate ABC transporter, periplasmic substrate-binding protein</fullName>
    </submittedName>
</protein>
<accession>A0A347TMS1</accession>
<proteinExistence type="predicted"/>
<name>A0A347TMS1_9BACT</name>
<organism evidence="1 4">
    <name type="scientific">Malaciobacter marinus</name>
    <dbReference type="NCBI Taxonomy" id="505249"/>
    <lineage>
        <taxon>Bacteria</taxon>
        <taxon>Pseudomonadati</taxon>
        <taxon>Campylobacterota</taxon>
        <taxon>Epsilonproteobacteria</taxon>
        <taxon>Campylobacterales</taxon>
        <taxon>Arcobacteraceae</taxon>
        <taxon>Malaciobacter</taxon>
    </lineage>
</organism>
<dbReference type="Gene3D" id="3.40.190.10">
    <property type="entry name" value="Periplasmic binding protein-like II"/>
    <property type="match status" value="2"/>
</dbReference>
<reference evidence="3" key="1">
    <citation type="submission" date="2017-09" db="EMBL/GenBank/DDBJ databases">
        <title>Arcobacter canalis sp. nov., a new species isolated from a water canal contaminated with urban sewage.</title>
        <authorList>
            <person name="Perez-Cataluna A."/>
            <person name="Salas-Masso N."/>
            <person name="Figueras M.J."/>
        </authorList>
    </citation>
    <scope>NUCLEOTIDE SEQUENCE [LARGE SCALE GENOMIC DNA]</scope>
    <source>
        <strain evidence="3">CECT 7727</strain>
    </source>
</reference>
<dbReference type="PIRSF" id="PIRSF027386">
    <property type="entry name" value="UCP027386_ABC_sbc_TM0202"/>
    <property type="match status" value="1"/>
</dbReference>
<dbReference type="KEGG" id="amar:AMRN_2187"/>
<dbReference type="PANTHER" id="PTHR30024:SF46">
    <property type="entry name" value="ABC TRANSPORTER, SUBSTRATE-BINDING LIPOPROTEIN"/>
    <property type="match status" value="1"/>
</dbReference>
<reference evidence="2" key="2">
    <citation type="submission" date="2017-09" db="EMBL/GenBank/DDBJ databases">
        <authorList>
            <person name="Perez-Cataluna A."/>
            <person name="Figueras M.J."/>
            <person name="Salas-Masso N."/>
        </authorList>
    </citation>
    <scope>NUCLEOTIDE SEQUENCE</scope>
    <source>
        <strain evidence="2">CECT 7727</strain>
    </source>
</reference>
<gene>
    <name evidence="1" type="ORF">AMRN_2187</name>
    <name evidence="2" type="ORF">CPH92_06980</name>
</gene>
<dbReference type="InterPro" id="IPR027024">
    <property type="entry name" value="UCP027386_ABC_sbc_TM0202"/>
</dbReference>
<reference evidence="1 4" key="3">
    <citation type="submission" date="2018-08" db="EMBL/GenBank/DDBJ databases">
        <title>Complete genome of the Arcobacter marinus type strain JCM 15502.</title>
        <authorList>
            <person name="Miller W.G."/>
            <person name="Yee E."/>
            <person name="Huynh S."/>
            <person name="Parker C.T."/>
        </authorList>
    </citation>
    <scope>NUCLEOTIDE SEQUENCE [LARGE SCALE GENOMIC DNA]</scope>
    <source>
        <strain evidence="1 4">JCM 15502</strain>
    </source>
</reference>